<keyword evidence="2" id="KW-1185">Reference proteome</keyword>
<proteinExistence type="predicted"/>
<dbReference type="OrthoDB" id="3418622at2"/>
<gene>
    <name evidence="1" type="ORF">FNM00_00840</name>
</gene>
<evidence type="ECO:0000313" key="1">
    <source>
        <dbReference type="EMBL" id="TSD68175.1"/>
    </source>
</evidence>
<dbReference type="Proteomes" id="UP000316988">
    <property type="component" value="Unassembled WGS sequence"/>
</dbReference>
<evidence type="ECO:0008006" key="3">
    <source>
        <dbReference type="Google" id="ProtNLM"/>
    </source>
</evidence>
<evidence type="ECO:0000313" key="2">
    <source>
        <dbReference type="Proteomes" id="UP000316988"/>
    </source>
</evidence>
<organism evidence="1 2">
    <name type="scientific">Aeromicrobium piscarium</name>
    <dbReference type="NCBI Taxonomy" id="2590901"/>
    <lineage>
        <taxon>Bacteria</taxon>
        <taxon>Bacillati</taxon>
        <taxon>Actinomycetota</taxon>
        <taxon>Actinomycetes</taxon>
        <taxon>Propionibacteriales</taxon>
        <taxon>Nocardioidaceae</taxon>
        <taxon>Aeromicrobium</taxon>
    </lineage>
</organism>
<reference evidence="1 2" key="1">
    <citation type="submission" date="2019-07" db="EMBL/GenBank/DDBJ databases">
        <authorList>
            <person name="Zhao L.H."/>
        </authorList>
    </citation>
    <scope>NUCLEOTIDE SEQUENCE [LARGE SCALE GENOMIC DNA]</scope>
    <source>
        <strain evidence="1 2">Co35</strain>
    </source>
</reference>
<protein>
    <recommendedName>
        <fullName evidence="3">Abi family protein</fullName>
    </recommendedName>
</protein>
<comment type="caution">
    <text evidence="1">The sequence shown here is derived from an EMBL/GenBank/DDBJ whole genome shotgun (WGS) entry which is preliminary data.</text>
</comment>
<name>A0A554SP84_9ACTN</name>
<dbReference type="AlphaFoldDB" id="A0A554SP84"/>
<dbReference type="RefSeq" id="WP_143911123.1">
    <property type="nucleotide sequence ID" value="NZ_VLNT01000001.1"/>
</dbReference>
<dbReference type="EMBL" id="VLNT01000001">
    <property type="protein sequence ID" value="TSD68175.1"/>
    <property type="molecule type" value="Genomic_DNA"/>
</dbReference>
<accession>A0A554SP84</accession>
<sequence>MIRDPWTIHALLSPARMHPYLAVSAGDWPKALTLYDWNTSISSAFFESLHYLEVGLRNALDGAAKERVGDDWLTSDRSRLTKRSRAVVAIARSRAGGTTASHGKVVAELPFGFWWSLLADEYNRRLWQPALRHAFDGPVRRRRLHAELNEMRRLRNRIAHHEPIHGRDLAQDHARLLDIALRVGRPLGDHIAETSRVPQLLASKPVA</sequence>